<evidence type="ECO:0000256" key="10">
    <source>
        <dbReference type="ARBA" id="ARBA00023284"/>
    </source>
</evidence>
<comment type="catalytic activity">
    <reaction evidence="1 12">
        <text>Catalyzes the rearrangement of -S-S- bonds in proteins.</text>
        <dbReference type="EC" id="5.3.4.1"/>
    </reaction>
</comment>
<proteinExistence type="inferred from homology"/>
<keyword evidence="5 12" id="KW-0732">Signal</keyword>
<dbReference type="CDD" id="cd02961">
    <property type="entry name" value="PDI_a_family"/>
    <property type="match status" value="1"/>
</dbReference>
<dbReference type="InterPro" id="IPR013766">
    <property type="entry name" value="Thioredoxin_domain"/>
</dbReference>
<dbReference type="Proteomes" id="UP001341840">
    <property type="component" value="Unassembled WGS sequence"/>
</dbReference>
<dbReference type="EC" id="5.3.4.1" evidence="4 12"/>
<dbReference type="PRINTS" id="PR00421">
    <property type="entry name" value="THIOREDOXIN"/>
</dbReference>
<feature type="compositionally biased region" description="Acidic residues" evidence="13">
    <location>
        <begin position="35"/>
        <end position="53"/>
    </location>
</feature>
<dbReference type="CDD" id="cd02995">
    <property type="entry name" value="PDI_a_PDI_a'_C"/>
    <property type="match status" value="1"/>
</dbReference>
<dbReference type="InterPro" id="IPR005792">
    <property type="entry name" value="Prot_disulphide_isomerase"/>
</dbReference>
<dbReference type="PANTHER" id="PTHR18929">
    <property type="entry name" value="PROTEIN DISULFIDE ISOMERASE"/>
    <property type="match status" value="1"/>
</dbReference>
<feature type="domain" description="Thioredoxin" evidence="14">
    <location>
        <begin position="427"/>
        <end position="556"/>
    </location>
</feature>
<reference evidence="15 16" key="1">
    <citation type="journal article" date="2023" name="Plants (Basel)">
        <title>Bridging the Gap: Combining Genomics and Transcriptomics Approaches to Understand Stylosanthes scabra, an Orphan Legume from the Brazilian Caatinga.</title>
        <authorList>
            <person name="Ferreira-Neto J.R.C."/>
            <person name="da Silva M.D."/>
            <person name="Binneck E."/>
            <person name="de Melo N.F."/>
            <person name="da Silva R.H."/>
            <person name="de Melo A.L.T.M."/>
            <person name="Pandolfi V."/>
            <person name="Bustamante F.O."/>
            <person name="Brasileiro-Vidal A.C."/>
            <person name="Benko-Iseppon A.M."/>
        </authorList>
    </citation>
    <scope>NUCLEOTIDE SEQUENCE [LARGE SCALE GENOMIC DNA]</scope>
    <source>
        <tissue evidence="15">Leaves</tissue>
    </source>
</reference>
<dbReference type="NCBIfam" id="TIGR01130">
    <property type="entry name" value="ER_PDI_fam"/>
    <property type="match status" value="1"/>
</dbReference>
<feature type="chain" id="PRO_5044965043" description="Protein disulfide-isomerase" evidence="12">
    <location>
        <begin position="26"/>
        <end position="578"/>
    </location>
</feature>
<evidence type="ECO:0000256" key="9">
    <source>
        <dbReference type="ARBA" id="ARBA00023235"/>
    </source>
</evidence>
<keyword evidence="10" id="KW-0676">Redox-active center</keyword>
<accession>A0ABU6RDD7</accession>
<evidence type="ECO:0000256" key="11">
    <source>
        <dbReference type="RuleBase" id="RU004208"/>
    </source>
</evidence>
<evidence type="ECO:0000313" key="15">
    <source>
        <dbReference type="EMBL" id="MED6122036.1"/>
    </source>
</evidence>
<keyword evidence="7" id="KW-0256">Endoplasmic reticulum</keyword>
<evidence type="ECO:0000256" key="1">
    <source>
        <dbReference type="ARBA" id="ARBA00001182"/>
    </source>
</evidence>
<comment type="subcellular location">
    <subcellularLocation>
        <location evidence="2">Endoplasmic reticulum lumen</location>
    </subcellularLocation>
</comment>
<evidence type="ECO:0000256" key="7">
    <source>
        <dbReference type="ARBA" id="ARBA00022824"/>
    </source>
</evidence>
<dbReference type="Gene3D" id="3.40.30.10">
    <property type="entry name" value="Glutaredoxin"/>
    <property type="match status" value="4"/>
</dbReference>
<dbReference type="InterPro" id="IPR005788">
    <property type="entry name" value="PDI_thioredoxin-like_dom"/>
</dbReference>
<evidence type="ECO:0000256" key="5">
    <source>
        <dbReference type="ARBA" id="ARBA00022729"/>
    </source>
</evidence>
<dbReference type="CDD" id="cd02981">
    <property type="entry name" value="PDI_b_family"/>
    <property type="match status" value="1"/>
</dbReference>
<gene>
    <name evidence="15" type="primary">PDIL14_3</name>
    <name evidence="15" type="ORF">PIB30_035862</name>
</gene>
<keyword evidence="9 12" id="KW-0413">Isomerase</keyword>
<evidence type="ECO:0000256" key="8">
    <source>
        <dbReference type="ARBA" id="ARBA00023157"/>
    </source>
</evidence>
<protein>
    <recommendedName>
        <fullName evidence="4 12">Protein disulfide-isomerase</fullName>
        <ecNumber evidence="4 12">5.3.4.1</ecNumber>
    </recommendedName>
</protein>
<evidence type="ECO:0000256" key="12">
    <source>
        <dbReference type="RuleBase" id="RU361130"/>
    </source>
</evidence>
<evidence type="ECO:0000256" key="6">
    <source>
        <dbReference type="ARBA" id="ARBA00022737"/>
    </source>
</evidence>
<evidence type="ECO:0000256" key="2">
    <source>
        <dbReference type="ARBA" id="ARBA00004319"/>
    </source>
</evidence>
<dbReference type="EMBL" id="JASCZI010030381">
    <property type="protein sequence ID" value="MED6122036.1"/>
    <property type="molecule type" value="Genomic_DNA"/>
</dbReference>
<comment type="caution">
    <text evidence="15">The sequence shown here is derived from an EMBL/GenBank/DDBJ whole genome shotgun (WGS) entry which is preliminary data.</text>
</comment>
<dbReference type="PANTHER" id="PTHR18929:SF247">
    <property type="entry name" value="PROTEIN DISULFIDE-ISOMERASE"/>
    <property type="match status" value="1"/>
</dbReference>
<evidence type="ECO:0000256" key="4">
    <source>
        <dbReference type="ARBA" id="ARBA00012723"/>
    </source>
</evidence>
<dbReference type="PROSITE" id="PS00194">
    <property type="entry name" value="THIOREDOXIN_1"/>
    <property type="match status" value="2"/>
</dbReference>
<name>A0ABU6RDD7_9FABA</name>
<evidence type="ECO:0000256" key="13">
    <source>
        <dbReference type="SAM" id="MobiDB-lite"/>
    </source>
</evidence>
<dbReference type="Pfam" id="PF00085">
    <property type="entry name" value="Thioredoxin"/>
    <property type="match status" value="2"/>
</dbReference>
<organism evidence="15 16">
    <name type="scientific">Stylosanthes scabra</name>
    <dbReference type="NCBI Taxonomy" id="79078"/>
    <lineage>
        <taxon>Eukaryota</taxon>
        <taxon>Viridiplantae</taxon>
        <taxon>Streptophyta</taxon>
        <taxon>Embryophyta</taxon>
        <taxon>Tracheophyta</taxon>
        <taxon>Spermatophyta</taxon>
        <taxon>Magnoliopsida</taxon>
        <taxon>eudicotyledons</taxon>
        <taxon>Gunneridae</taxon>
        <taxon>Pentapetalae</taxon>
        <taxon>rosids</taxon>
        <taxon>fabids</taxon>
        <taxon>Fabales</taxon>
        <taxon>Fabaceae</taxon>
        <taxon>Papilionoideae</taxon>
        <taxon>50 kb inversion clade</taxon>
        <taxon>dalbergioids sensu lato</taxon>
        <taxon>Dalbergieae</taxon>
        <taxon>Pterocarpus clade</taxon>
        <taxon>Stylosanthes</taxon>
    </lineage>
</organism>
<dbReference type="GO" id="GO:0003756">
    <property type="term" value="F:protein disulfide isomerase activity"/>
    <property type="evidence" value="ECO:0007669"/>
    <property type="project" value="UniProtKB-EC"/>
</dbReference>
<feature type="compositionally biased region" description="Acidic residues" evidence="13">
    <location>
        <begin position="69"/>
        <end position="86"/>
    </location>
</feature>
<evidence type="ECO:0000256" key="3">
    <source>
        <dbReference type="ARBA" id="ARBA00006347"/>
    </source>
</evidence>
<dbReference type="Pfam" id="PF13848">
    <property type="entry name" value="Thioredoxin_6"/>
    <property type="match status" value="1"/>
</dbReference>
<keyword evidence="16" id="KW-1185">Reference proteome</keyword>
<dbReference type="NCBIfam" id="TIGR01126">
    <property type="entry name" value="pdi_dom"/>
    <property type="match status" value="1"/>
</dbReference>
<dbReference type="PROSITE" id="PS51352">
    <property type="entry name" value="THIOREDOXIN_2"/>
    <property type="match status" value="2"/>
</dbReference>
<keyword evidence="8" id="KW-1015">Disulfide bond</keyword>
<feature type="region of interest" description="Disordered" evidence="13">
    <location>
        <begin position="30"/>
        <end position="104"/>
    </location>
</feature>
<dbReference type="SUPFAM" id="SSF52833">
    <property type="entry name" value="Thioredoxin-like"/>
    <property type="match status" value="4"/>
</dbReference>
<evidence type="ECO:0000259" key="14">
    <source>
        <dbReference type="PROSITE" id="PS51352"/>
    </source>
</evidence>
<evidence type="ECO:0000313" key="16">
    <source>
        <dbReference type="Proteomes" id="UP001341840"/>
    </source>
</evidence>
<feature type="signal peptide" evidence="12">
    <location>
        <begin position="1"/>
        <end position="25"/>
    </location>
</feature>
<feature type="domain" description="Thioredoxin" evidence="14">
    <location>
        <begin position="90"/>
        <end position="214"/>
    </location>
</feature>
<dbReference type="CDD" id="cd02982">
    <property type="entry name" value="PDI_b'_family"/>
    <property type="match status" value="1"/>
</dbReference>
<keyword evidence="6" id="KW-0677">Repeat</keyword>
<comment type="similarity">
    <text evidence="3 11">Belongs to the protein disulfide isomerase family.</text>
</comment>
<dbReference type="InterPro" id="IPR017937">
    <property type="entry name" value="Thioredoxin_CS"/>
</dbReference>
<dbReference type="InterPro" id="IPR036249">
    <property type="entry name" value="Thioredoxin-like_sf"/>
</dbReference>
<sequence length="578" mass="64528">MPNNKRLVVLLFLTTLLLFSSFTLTLSKKSAQNDNTDDENDDEDLSFLEEPDEAATTAHHRADSNLPDPDGDDEDLELDEDDDNDYGDFSPYSQSHLDAEQPPWDVDDKDVVVLKERNFTTVIEDNQYVMVEFYAPWCAHCRELAPEYAAAASELKNYGVVLAKIDATAEQELAHEYDVQGFPSIFFFVDGEHKPYTGHRTKDGIVTWVKKKVGPGVYNISTADEAERVLTSESKVVLAFLDSLVGAESDELAAASKLEDNVNFYQTVVPDVAKLFHINQEAKRPALVLVKREDEKLSYFDGKFVKAAIADFVSTNKLPLVTTFSKETAPLIFESKIKNQLLLFVTKKNSEKFIPVFGEAAKLFKGKLVFVHVDMDNEDAGKPVASFFGIIGKGPKVLAYTGNNDGRKFLYDGEVTVDNIKAFGEDFLEDRLKPFLKSDPVPKTNDGDVKIVVGDNFDDIVLDESKDVLLEIYAPWCGHCQALEPTYNKLAKHLRGIDSIVIAKMDGSTNEHPRIKTDGFPTILFFPAGKKSSDPINVDVDRTVADFYKFLRKHASIPFKLKKPTSTSKTGSGVRDEL</sequence>